<dbReference type="InterPro" id="IPR036098">
    <property type="entry name" value="Thymidylate_synthase_ThyX_sf"/>
</dbReference>
<keyword evidence="3" id="KW-1185">Reference proteome</keyword>
<dbReference type="Proteomes" id="UP000195437">
    <property type="component" value="Chromosome"/>
</dbReference>
<gene>
    <name evidence="2" type="ORF">CBW65_17485</name>
</gene>
<evidence type="ECO:0000313" key="2">
    <source>
        <dbReference type="EMBL" id="ARU62555.1"/>
    </source>
</evidence>
<reference evidence="3" key="1">
    <citation type="submission" date="2017-05" db="EMBL/GenBank/DDBJ databases">
        <authorList>
            <person name="Sung H."/>
        </authorList>
    </citation>
    <scope>NUCLEOTIDE SEQUENCE [LARGE SCALE GENOMIC DNA]</scope>
    <source>
        <strain evidence="3">AR23208</strain>
    </source>
</reference>
<dbReference type="PANTHER" id="PTHR34934:SF1">
    <property type="entry name" value="FLAVIN-DEPENDENT THYMIDYLATE SYNTHASE"/>
    <property type="match status" value="1"/>
</dbReference>
<proteinExistence type="predicted"/>
<evidence type="ECO:0000313" key="3">
    <source>
        <dbReference type="Proteomes" id="UP000195437"/>
    </source>
</evidence>
<dbReference type="InterPro" id="IPR003669">
    <property type="entry name" value="Thymidylate_synthase_ThyX"/>
</dbReference>
<dbReference type="GO" id="GO:0004799">
    <property type="term" value="F:thymidylate synthase activity"/>
    <property type="evidence" value="ECO:0007669"/>
    <property type="project" value="TreeGrafter"/>
</dbReference>
<dbReference type="GO" id="GO:0050797">
    <property type="term" value="F:thymidylate synthase (FAD) activity"/>
    <property type="evidence" value="ECO:0007669"/>
    <property type="project" value="UniProtKB-UniRule"/>
</dbReference>
<name>A0A1Y0ISW5_9BACL</name>
<dbReference type="PROSITE" id="PS51331">
    <property type="entry name" value="THYX"/>
    <property type="match status" value="1"/>
</dbReference>
<evidence type="ECO:0000256" key="1">
    <source>
        <dbReference type="NCBIfam" id="TIGR02170"/>
    </source>
</evidence>
<dbReference type="OrthoDB" id="9780625at2"/>
<protein>
    <recommendedName>
        <fullName evidence="1">FAD-dependent thymidylate synthase</fullName>
        <ecNumber evidence="1">2.1.1.148</ecNumber>
    </recommendedName>
</protein>
<dbReference type="NCBIfam" id="TIGR02170">
    <property type="entry name" value="thyX"/>
    <property type="match status" value="1"/>
</dbReference>
<dbReference type="RefSeq" id="WP_087457914.1">
    <property type="nucleotide sequence ID" value="NZ_CP021434.1"/>
</dbReference>
<dbReference type="KEGG" id="tum:CBW65_17485"/>
<sequence length="270" mass="31002">MAVRFAYKGVEYPTALKLSKELPMLASVLVQWSEDADWFAANVASLCYDTDLYKPGSKVATRVVEHCRDSGHNTVLEHNVFSFVKKVPIFVARQDLRARHASFDERSLRYCRADDGSLVYYTPKELAQPGREEELKQWHYVHEKAIELYSKLTDEQILEGEKARSVLPVGIATTYTDTRNAWAWRHHSMKRLCLRAQEEIRLVRRQEVNQLIKVAPLLFGDLNMPCYMQNQGCPETKTCGVIPLNEVSGLATAYERMLARKEEQEKHPVG</sequence>
<dbReference type="CDD" id="cd20175">
    <property type="entry name" value="ThyX"/>
    <property type="match status" value="1"/>
</dbReference>
<organism evidence="2 3">
    <name type="scientific">Tumebacillus avium</name>
    <dbReference type="NCBI Taxonomy" id="1903704"/>
    <lineage>
        <taxon>Bacteria</taxon>
        <taxon>Bacillati</taxon>
        <taxon>Bacillota</taxon>
        <taxon>Bacilli</taxon>
        <taxon>Bacillales</taxon>
        <taxon>Alicyclobacillaceae</taxon>
        <taxon>Tumebacillus</taxon>
    </lineage>
</organism>
<dbReference type="AlphaFoldDB" id="A0A1Y0ISW5"/>
<dbReference type="PANTHER" id="PTHR34934">
    <property type="entry name" value="FLAVIN-DEPENDENT THYMIDYLATE SYNTHASE"/>
    <property type="match status" value="1"/>
</dbReference>
<dbReference type="GO" id="GO:0006231">
    <property type="term" value="P:dTMP biosynthetic process"/>
    <property type="evidence" value="ECO:0007669"/>
    <property type="project" value="UniProtKB-UniRule"/>
</dbReference>
<dbReference type="EMBL" id="CP021434">
    <property type="protein sequence ID" value="ARU62555.1"/>
    <property type="molecule type" value="Genomic_DNA"/>
</dbReference>
<dbReference type="Pfam" id="PF02511">
    <property type="entry name" value="Thy1"/>
    <property type="match status" value="1"/>
</dbReference>
<dbReference type="EC" id="2.1.1.148" evidence="1"/>
<dbReference type="GO" id="GO:0050660">
    <property type="term" value="F:flavin adenine dinucleotide binding"/>
    <property type="evidence" value="ECO:0007669"/>
    <property type="project" value="UniProtKB-UniRule"/>
</dbReference>
<accession>A0A1Y0ISW5</accession>
<dbReference type="SUPFAM" id="SSF69796">
    <property type="entry name" value="Thymidylate synthase-complementing protein Thy1"/>
    <property type="match status" value="1"/>
</dbReference>
<dbReference type="GO" id="GO:0070402">
    <property type="term" value="F:NADPH binding"/>
    <property type="evidence" value="ECO:0007669"/>
    <property type="project" value="TreeGrafter"/>
</dbReference>
<dbReference type="Gene3D" id="3.30.1360.170">
    <property type="match status" value="1"/>
</dbReference>